<dbReference type="SUPFAM" id="SSF50891">
    <property type="entry name" value="Cyclophilin-like"/>
    <property type="match status" value="1"/>
</dbReference>
<dbReference type="InterPro" id="IPR044259">
    <property type="entry name" value="CYP37-like"/>
</dbReference>
<evidence type="ECO:0000313" key="3">
    <source>
        <dbReference type="EMBL" id="KAJ4971142.1"/>
    </source>
</evidence>
<dbReference type="AlphaFoldDB" id="A0A9Q0QTE5"/>
<evidence type="ECO:0000256" key="1">
    <source>
        <dbReference type="ARBA" id="ARBA00023078"/>
    </source>
</evidence>
<dbReference type="Gene3D" id="2.40.100.10">
    <property type="entry name" value="Cyclophilin-like"/>
    <property type="match status" value="1"/>
</dbReference>
<evidence type="ECO:0000259" key="2">
    <source>
        <dbReference type="PROSITE" id="PS50072"/>
    </source>
</evidence>
<protein>
    <recommendedName>
        <fullName evidence="2">PPIase cyclophilin-type domain-containing protein</fullName>
    </recommendedName>
</protein>
<gene>
    <name evidence="3" type="ORF">NE237_004241</name>
</gene>
<accession>A0A9Q0QTE5</accession>
<dbReference type="EMBL" id="JAMYWD010000005">
    <property type="protein sequence ID" value="KAJ4971142.1"/>
    <property type="molecule type" value="Genomic_DNA"/>
</dbReference>
<keyword evidence="4" id="KW-1185">Reference proteome</keyword>
<name>A0A9Q0QTE5_9MAGN</name>
<dbReference type="PROSITE" id="PS50072">
    <property type="entry name" value="CSA_PPIASE_2"/>
    <property type="match status" value="1"/>
</dbReference>
<sequence length="455" mass="49337">MASLLSSAILPQDHCFRRQAFSPIHHSFLLNQTRREDLATAAGCQIRCLSAKIPSTESPDLHDLPTDPYISRSLQKKLESAIAVILMFVQISTPLPLAAWNPWLISAAEAVLYSPDTKVPRTGELALRKAIPANANMKAMQESLEELSFLLRIPQRKPYGTMEGNVKRALKIATDEKESILASIPTDLKEKGSVLYASLIDGKGGLKNLLESIKDKDPDRVSVGLASSLDTVAELELLQAPGLSFLLPEQYLKYPRLTGRGTVEFTIEKGDGSAFSPAAGGVPRNVATIQVVLDGYSAPLTAGNFAKLVVDGAYDGVKLNCVNQAILSDNGLGKNRGYDIPLEIMPSGQFEPLYRTALSVQDGELPVLPLSVYGAVAMAHNEVSEEYSSPSQFFFYLYDKRNAGLGGLSFDEGQFAVVGYTTVGREILSQIKTGDVIQSAKLVEGRDHLILPEES</sequence>
<dbReference type="InterPro" id="IPR002130">
    <property type="entry name" value="Cyclophilin-type_PPIase_dom"/>
</dbReference>
<proteinExistence type="predicted"/>
<reference evidence="3" key="1">
    <citation type="journal article" date="2023" name="Plant J.">
        <title>The genome of the king protea, Protea cynaroides.</title>
        <authorList>
            <person name="Chang J."/>
            <person name="Duong T.A."/>
            <person name="Schoeman C."/>
            <person name="Ma X."/>
            <person name="Roodt D."/>
            <person name="Barker N."/>
            <person name="Li Z."/>
            <person name="Van de Peer Y."/>
            <person name="Mizrachi E."/>
        </authorList>
    </citation>
    <scope>NUCLEOTIDE SEQUENCE</scope>
    <source>
        <tissue evidence="3">Young leaves</tissue>
    </source>
</reference>
<dbReference type="InterPro" id="IPR048563">
    <property type="entry name" value="CYP38_PsbQ-like"/>
</dbReference>
<dbReference type="GO" id="GO:0003755">
    <property type="term" value="F:peptidyl-prolyl cis-trans isomerase activity"/>
    <property type="evidence" value="ECO:0007669"/>
    <property type="project" value="InterPro"/>
</dbReference>
<dbReference type="PANTHER" id="PTHR47318:SF1">
    <property type="entry name" value="PEPTIDYL-PROLYL CIS-TRANS ISOMERASE CYP37, CHLOROPLASTIC"/>
    <property type="match status" value="1"/>
</dbReference>
<dbReference type="Gene3D" id="1.20.120.290">
    <property type="entry name" value="Oxygen-evolving enhancer protein 3 (PsbQ), four-helix up-down bundle"/>
    <property type="match status" value="1"/>
</dbReference>
<dbReference type="InterPro" id="IPR029000">
    <property type="entry name" value="Cyclophilin-like_dom_sf"/>
</dbReference>
<dbReference type="Pfam" id="PF21329">
    <property type="entry name" value="CYP38_PsbQ-like"/>
    <property type="match status" value="1"/>
</dbReference>
<keyword evidence="1" id="KW-0793">Thylakoid</keyword>
<comment type="caution">
    <text evidence="3">The sequence shown here is derived from an EMBL/GenBank/DDBJ whole genome shotgun (WGS) entry which is preliminary data.</text>
</comment>
<dbReference type="Proteomes" id="UP001141806">
    <property type="component" value="Unassembled WGS sequence"/>
</dbReference>
<dbReference type="Pfam" id="PF00160">
    <property type="entry name" value="Pro_isomerase"/>
    <property type="match status" value="1"/>
</dbReference>
<dbReference type="PANTHER" id="PTHR47318">
    <property type="entry name" value="PEPTIDYL-PROLYL CIS-TRANS ISOMERASE CYP37, CHLOROPLASTIC"/>
    <property type="match status" value="1"/>
</dbReference>
<dbReference type="InterPro" id="IPR023222">
    <property type="entry name" value="PsbQ-like_dom_sf"/>
</dbReference>
<evidence type="ECO:0000313" key="4">
    <source>
        <dbReference type="Proteomes" id="UP001141806"/>
    </source>
</evidence>
<feature type="domain" description="PPIase cyclophilin-type" evidence="2">
    <location>
        <begin position="284"/>
        <end position="455"/>
    </location>
</feature>
<organism evidence="3 4">
    <name type="scientific">Protea cynaroides</name>
    <dbReference type="NCBI Taxonomy" id="273540"/>
    <lineage>
        <taxon>Eukaryota</taxon>
        <taxon>Viridiplantae</taxon>
        <taxon>Streptophyta</taxon>
        <taxon>Embryophyta</taxon>
        <taxon>Tracheophyta</taxon>
        <taxon>Spermatophyta</taxon>
        <taxon>Magnoliopsida</taxon>
        <taxon>Proteales</taxon>
        <taxon>Proteaceae</taxon>
        <taxon>Protea</taxon>
    </lineage>
</organism>
<dbReference type="OrthoDB" id="1735926at2759"/>